<dbReference type="InterPro" id="IPR007060">
    <property type="entry name" value="FtsL/DivIC"/>
</dbReference>
<evidence type="ECO:0000256" key="1">
    <source>
        <dbReference type="SAM" id="Phobius"/>
    </source>
</evidence>
<keyword evidence="1" id="KW-0812">Transmembrane</keyword>
<dbReference type="EMBL" id="PFBU01000040">
    <property type="protein sequence ID" value="PIR78350.1"/>
    <property type="molecule type" value="Genomic_DNA"/>
</dbReference>
<sequence length="142" mass="16135">MVAKNTEKVGIKKRFFNSRLFLFIMLGLAVVVAVGYARAYYQDYKIKQEIKSLQDDVSSLQKKKINTIDILKYVSSSAYIEDQARTELNMKKPGENVVFINGAGVNEKSSTAVDTNTDSGQVISNRLKWLYYFIHKPLIKGE</sequence>
<evidence type="ECO:0008006" key="4">
    <source>
        <dbReference type="Google" id="ProtNLM"/>
    </source>
</evidence>
<evidence type="ECO:0000313" key="3">
    <source>
        <dbReference type="Proteomes" id="UP000230852"/>
    </source>
</evidence>
<dbReference type="Pfam" id="PF04977">
    <property type="entry name" value="DivIC"/>
    <property type="match status" value="1"/>
</dbReference>
<comment type="caution">
    <text evidence="2">The sequence shown here is derived from an EMBL/GenBank/DDBJ whole genome shotgun (WGS) entry which is preliminary data.</text>
</comment>
<reference evidence="3" key="1">
    <citation type="submission" date="2017-09" db="EMBL/GenBank/DDBJ databases">
        <title>Depth-based differentiation of microbial function through sediment-hosted aquifers and enrichment of novel symbionts in the deep terrestrial subsurface.</title>
        <authorList>
            <person name="Probst A.J."/>
            <person name="Ladd B."/>
            <person name="Jarett J.K."/>
            <person name="Geller-Mcgrath D.E."/>
            <person name="Sieber C.M.K."/>
            <person name="Emerson J.B."/>
            <person name="Anantharaman K."/>
            <person name="Thomas B.C."/>
            <person name="Malmstrom R."/>
            <person name="Stieglmeier M."/>
            <person name="Klingl A."/>
            <person name="Woyke T."/>
            <person name="Ryan C.M."/>
            <person name="Banfield J.F."/>
        </authorList>
    </citation>
    <scope>NUCLEOTIDE SEQUENCE [LARGE SCALE GENOMIC DNA]</scope>
</reference>
<name>A0A2H0TYQ4_9BACT</name>
<feature type="transmembrane region" description="Helical" evidence="1">
    <location>
        <begin position="20"/>
        <end position="41"/>
    </location>
</feature>
<organism evidence="2 3">
    <name type="scientific">Candidatus Magasanikbacteria bacterium CG10_big_fil_rev_8_21_14_0_10_36_16</name>
    <dbReference type="NCBI Taxonomy" id="1974645"/>
    <lineage>
        <taxon>Bacteria</taxon>
        <taxon>Candidatus Magasanikiibacteriota</taxon>
    </lineage>
</organism>
<protein>
    <recommendedName>
        <fullName evidence="4">Cell division protein FtsL</fullName>
    </recommendedName>
</protein>
<proteinExistence type="predicted"/>
<dbReference type="AlphaFoldDB" id="A0A2H0TYQ4"/>
<keyword evidence="1" id="KW-1133">Transmembrane helix</keyword>
<accession>A0A2H0TYQ4</accession>
<gene>
    <name evidence="2" type="ORF">COU28_02070</name>
</gene>
<dbReference type="Proteomes" id="UP000230852">
    <property type="component" value="Unassembled WGS sequence"/>
</dbReference>
<evidence type="ECO:0000313" key="2">
    <source>
        <dbReference type="EMBL" id="PIR78350.1"/>
    </source>
</evidence>
<keyword evidence="1" id="KW-0472">Membrane</keyword>